<evidence type="ECO:0008006" key="4">
    <source>
        <dbReference type="Google" id="ProtNLM"/>
    </source>
</evidence>
<comment type="caution">
    <text evidence="2">The sequence shown here is derived from an EMBL/GenBank/DDBJ whole genome shotgun (WGS) entry which is preliminary data.</text>
</comment>
<dbReference type="HOGENOM" id="CLU_027065_0_0_10"/>
<keyword evidence="1" id="KW-1133">Transmembrane helix</keyword>
<keyword evidence="1" id="KW-0472">Membrane</keyword>
<name>C2FSD7_SPHSI</name>
<reference evidence="2 3" key="1">
    <citation type="submission" date="2009-01" db="EMBL/GenBank/DDBJ databases">
        <authorList>
            <person name="Qin X."/>
            <person name="Bachman B."/>
            <person name="Battles P."/>
            <person name="Bell A."/>
            <person name="Bess C."/>
            <person name="Bickham C."/>
            <person name="Chaboub L."/>
            <person name="Chen D."/>
            <person name="Coyle M."/>
            <person name="Deiros D.R."/>
            <person name="Dinh H."/>
            <person name="Forbes L."/>
            <person name="Fowler G."/>
            <person name="Francisco L."/>
            <person name="Fu Q."/>
            <person name="Gubbala S."/>
            <person name="Hale W."/>
            <person name="Han Y."/>
            <person name="Hemphill L."/>
            <person name="Highlander S.K."/>
            <person name="Hirani K."/>
            <person name="Hogues M."/>
            <person name="Jackson L."/>
            <person name="Jakkamsetti A."/>
            <person name="Javaid M."/>
            <person name="Jiang H."/>
            <person name="Korchina V."/>
            <person name="Kovar C."/>
            <person name="Lara F."/>
            <person name="Lee S."/>
            <person name="Mata R."/>
            <person name="Mathew T."/>
            <person name="Moen C."/>
            <person name="Morales K."/>
            <person name="Munidasa M."/>
            <person name="Nazareth L."/>
            <person name="Ngo R."/>
            <person name="Nguyen L."/>
            <person name="Okwuonu G."/>
            <person name="Ongeri F."/>
            <person name="Patil S."/>
            <person name="Petrosino J."/>
            <person name="Pham C."/>
            <person name="Pham P."/>
            <person name="Pu L.-L."/>
            <person name="Puazo M."/>
            <person name="Raj R."/>
            <person name="Reid J."/>
            <person name="Rouhana J."/>
            <person name="Saada N."/>
            <person name="Shang Y."/>
            <person name="Simmons D."/>
            <person name="Thornton R."/>
            <person name="Warren J."/>
            <person name="Weissenberger G."/>
            <person name="Zhang J."/>
            <person name="Zhang L."/>
            <person name="Zhou C."/>
            <person name="Zhu D."/>
            <person name="Muzny D."/>
            <person name="Worley K."/>
            <person name="Gibbs R."/>
        </authorList>
    </citation>
    <scope>NUCLEOTIDE SEQUENCE [LARGE SCALE GENOMIC DNA]</scope>
    <source>
        <strain evidence="2 3">ATCC 33300</strain>
    </source>
</reference>
<dbReference type="Proteomes" id="UP000006241">
    <property type="component" value="Unassembled WGS sequence"/>
</dbReference>
<protein>
    <recommendedName>
        <fullName evidence="4">AsmA-like C-terminal domain-containing protein</fullName>
    </recommendedName>
</protein>
<gene>
    <name evidence="2" type="ORF">HMPREF0765_0243</name>
</gene>
<dbReference type="AlphaFoldDB" id="C2FSD7"/>
<accession>C2FSD7</accession>
<evidence type="ECO:0000313" key="3">
    <source>
        <dbReference type="Proteomes" id="UP000006241"/>
    </source>
</evidence>
<dbReference type="EMBL" id="ACHB01000003">
    <property type="protein sequence ID" value="EEI94257.1"/>
    <property type="molecule type" value="Genomic_DNA"/>
</dbReference>
<organism evidence="2 3">
    <name type="scientific">Sphingobacterium spiritivorum ATCC 33300</name>
    <dbReference type="NCBI Taxonomy" id="525372"/>
    <lineage>
        <taxon>Bacteria</taxon>
        <taxon>Pseudomonadati</taxon>
        <taxon>Bacteroidota</taxon>
        <taxon>Sphingobacteriia</taxon>
        <taxon>Sphingobacteriales</taxon>
        <taxon>Sphingobacteriaceae</taxon>
        <taxon>Sphingobacterium</taxon>
    </lineage>
</organism>
<proteinExistence type="predicted"/>
<evidence type="ECO:0000256" key="1">
    <source>
        <dbReference type="SAM" id="Phobius"/>
    </source>
</evidence>
<dbReference type="RefSeq" id="WP_003013082.1">
    <property type="nucleotide sequence ID" value="NZ_GG668638.1"/>
</dbReference>
<keyword evidence="1" id="KW-0812">Transmembrane</keyword>
<feature type="transmembrane region" description="Helical" evidence="1">
    <location>
        <begin position="7"/>
        <end position="26"/>
    </location>
</feature>
<evidence type="ECO:0000313" key="2">
    <source>
        <dbReference type="EMBL" id="EEI94257.1"/>
    </source>
</evidence>
<sequence length="596" mass="68538">MKPVWKWVIGVVAFLIIAVVSASWYLSIHWKPIVEDQLKEAIKDASDSLYTLKYDDLDINPGLGNVVVKNVELIPDSNVYKQMDQRKEAPNNRVHIKVSKLKIVSFNIIDILKKKKLKIESIEFESPKIHLMNEYHAYNDTVSTKPQKTLYESVKKFLNTIQIGGIKVEDISFKYTQLDKGRSSHMEIEKVNLRVRDVLIDSTSISDSLRFYHTKMIELEVPKFEYPLPNGLYKVGFEKLKINTEEQNILLTKVSYVPQLKKDAFYKKKGSGGSIASLRFDTVRFENLDFKNLMRNKQLTARRAQIRNGSVVISSDKRYHSPSENKIGQSPHQKLLQLKGLLRLDTVLVENVDVTYSEFSNKYLKEGSISFDHTRGYLTNVTNDSVALKKDKWMRANLSSNIMGSGLLKVEFGFDMLSKQGEHTYKGSVGAMNATAFNRILRPLLNVEIASGNIKRINFDYKANDYRNWGTFKFDYNHLKINILNEQGKGEEKVSKRAISFLVNSFILNDSNPDANEIYHVGNVNYKRVPQYPFFKTLWQSLLAGIKQCVGMTPEREAKLMGKAETATETISKTKKFFNSIFKKKDKKEEDKKEKK</sequence>